<protein>
    <recommendedName>
        <fullName evidence="3">Retrotransposon Copia-like N-terminal domain-containing protein</fullName>
    </recommendedName>
</protein>
<evidence type="ECO:0000313" key="1">
    <source>
        <dbReference type="EMBL" id="GMN74257.1"/>
    </source>
</evidence>
<name>A0AA88JJ34_FICCA</name>
<proteinExistence type="predicted"/>
<reference evidence="1" key="1">
    <citation type="submission" date="2023-07" db="EMBL/GenBank/DDBJ databases">
        <title>draft genome sequence of fig (Ficus carica).</title>
        <authorList>
            <person name="Takahashi T."/>
            <person name="Nishimura K."/>
        </authorList>
    </citation>
    <scope>NUCLEOTIDE SEQUENCE</scope>
</reference>
<dbReference type="EMBL" id="BTGU01010837">
    <property type="protein sequence ID" value="GMN74257.1"/>
    <property type="molecule type" value="Genomic_DNA"/>
</dbReference>
<dbReference type="Proteomes" id="UP001187192">
    <property type="component" value="Unassembled WGS sequence"/>
</dbReference>
<keyword evidence="2" id="KW-1185">Reference proteome</keyword>
<comment type="caution">
    <text evidence="1">The sequence shown here is derived from an EMBL/GenBank/DDBJ whole genome shotgun (WGS) entry which is preliminary data.</text>
</comment>
<dbReference type="PANTHER" id="PTHR35317">
    <property type="entry name" value="OS04G0629600 PROTEIN"/>
    <property type="match status" value="1"/>
</dbReference>
<dbReference type="PANTHER" id="PTHR35317:SF8">
    <property type="entry name" value="CCHC-TYPE DOMAIN-CONTAINING PROTEIN"/>
    <property type="match status" value="1"/>
</dbReference>
<dbReference type="Pfam" id="PF14223">
    <property type="entry name" value="Retrotran_gag_2"/>
    <property type="match status" value="1"/>
</dbReference>
<sequence length="266" mass="30644">MDLQMKADICFDQNEPFICDTYAKQITGENFNDWKRNLLIVLNFEKHSFVLTQPRPPTPAIDAPDRDFVALERWDNSNLSAMCYIRASMSNVLQKQHEEHQTARQIMDNLEEMFGEQTIQAKTDAIKGLMNCRQKVGTPIKEHMMKVMAYLSEAQTNGAEIDSATQLVMVFQTLSKDFDLFQASYNLNRNEMSLTKLMKELQAFENIFKGSGSKAEANNQQPGELRRSGRIIREPDRYMFNGEVFEAESIEHEDPATYKEAMEDVD</sequence>
<accession>A0AA88JJ34</accession>
<evidence type="ECO:0008006" key="3">
    <source>
        <dbReference type="Google" id="ProtNLM"/>
    </source>
</evidence>
<evidence type="ECO:0000313" key="2">
    <source>
        <dbReference type="Proteomes" id="UP001187192"/>
    </source>
</evidence>
<feature type="non-terminal residue" evidence="1">
    <location>
        <position position="1"/>
    </location>
</feature>
<organism evidence="1 2">
    <name type="scientific">Ficus carica</name>
    <name type="common">Common fig</name>
    <dbReference type="NCBI Taxonomy" id="3494"/>
    <lineage>
        <taxon>Eukaryota</taxon>
        <taxon>Viridiplantae</taxon>
        <taxon>Streptophyta</taxon>
        <taxon>Embryophyta</taxon>
        <taxon>Tracheophyta</taxon>
        <taxon>Spermatophyta</taxon>
        <taxon>Magnoliopsida</taxon>
        <taxon>eudicotyledons</taxon>
        <taxon>Gunneridae</taxon>
        <taxon>Pentapetalae</taxon>
        <taxon>rosids</taxon>
        <taxon>fabids</taxon>
        <taxon>Rosales</taxon>
        <taxon>Moraceae</taxon>
        <taxon>Ficeae</taxon>
        <taxon>Ficus</taxon>
    </lineage>
</organism>
<gene>
    <name evidence="1" type="ORF">TIFTF001_052339</name>
</gene>
<dbReference type="AlphaFoldDB" id="A0AA88JJ34"/>